<evidence type="ECO:0000313" key="1">
    <source>
        <dbReference type="EMBL" id="TKD69293.1"/>
    </source>
</evidence>
<gene>
    <name evidence="1" type="ORF">FBF83_14945</name>
</gene>
<dbReference type="RefSeq" id="WP_136947963.1">
    <property type="nucleotide sequence ID" value="NZ_SWFM01000004.1"/>
</dbReference>
<sequence>MTTIEYCAGNLRENKVVLRELEKIPNTELVDYRCLGYCGNCYSESFAIVGGVLVHADTSEALIEKIIRKLNERD</sequence>
<dbReference type="EMBL" id="SWFM01000004">
    <property type="protein sequence ID" value="TKD69293.1"/>
    <property type="molecule type" value="Genomic_DNA"/>
</dbReference>
<proteinExistence type="predicted"/>
<evidence type="ECO:0000313" key="2">
    <source>
        <dbReference type="Proteomes" id="UP000310541"/>
    </source>
</evidence>
<dbReference type="Pfam" id="PF07293">
    <property type="entry name" value="DUF1450"/>
    <property type="match status" value="1"/>
</dbReference>
<comment type="caution">
    <text evidence="1">The sequence shown here is derived from an EMBL/GenBank/DDBJ whole genome shotgun (WGS) entry which is preliminary data.</text>
</comment>
<name>A0A4U1MEN9_9BACL</name>
<dbReference type="OrthoDB" id="1684419at2"/>
<dbReference type="Proteomes" id="UP000310541">
    <property type="component" value="Unassembled WGS sequence"/>
</dbReference>
<organism evidence="1 2">
    <name type="scientific">Guptibacillus hwajinpoensis</name>
    <dbReference type="NCBI Taxonomy" id="208199"/>
    <lineage>
        <taxon>Bacteria</taxon>
        <taxon>Bacillati</taxon>
        <taxon>Bacillota</taxon>
        <taxon>Bacilli</taxon>
        <taxon>Bacillales</taxon>
        <taxon>Guptibacillaceae</taxon>
        <taxon>Guptibacillus</taxon>
    </lineage>
</organism>
<reference evidence="1 2" key="1">
    <citation type="submission" date="2019-04" db="EMBL/GenBank/DDBJ databases">
        <title>Genome sequence of Bacillus hwajinpoensis strain Y2.</title>
        <authorList>
            <person name="Fair J.L."/>
            <person name="Maclea K.S."/>
        </authorList>
    </citation>
    <scope>NUCLEOTIDE SEQUENCE [LARGE SCALE GENOMIC DNA]</scope>
    <source>
        <strain evidence="1 2">Y2</strain>
    </source>
</reference>
<dbReference type="AlphaFoldDB" id="A0A4U1MEN9"/>
<accession>A0A4U1MEN9</accession>
<protein>
    <submittedName>
        <fullName evidence="1">DUF1450 domain-containing protein</fullName>
    </submittedName>
</protein>
<dbReference type="InterPro" id="IPR009910">
    <property type="entry name" value="DUF1450"/>
</dbReference>